<reference evidence="2 3" key="2">
    <citation type="submission" date="2018-06" db="EMBL/GenBank/DDBJ databases">
        <authorList>
            <person name="Zhirakovskaya E."/>
        </authorList>
    </citation>
    <scope>NUCLEOTIDE SEQUENCE [LARGE SCALE GENOMIC DNA]</scope>
    <source>
        <strain evidence="2 3">FBKL4.011</strain>
    </source>
</reference>
<keyword evidence="3" id="KW-1185">Reference proteome</keyword>
<protein>
    <recommendedName>
        <fullName evidence="4">DUF3054 domain-containing protein</fullName>
    </recommendedName>
</protein>
<organism evidence="2 3">
    <name type="scientific">Thermoflavimicrobium daqui</name>
    <dbReference type="NCBI Taxonomy" id="2137476"/>
    <lineage>
        <taxon>Bacteria</taxon>
        <taxon>Bacillati</taxon>
        <taxon>Bacillota</taxon>
        <taxon>Bacilli</taxon>
        <taxon>Bacillales</taxon>
        <taxon>Thermoactinomycetaceae</taxon>
        <taxon>Thermoflavimicrobium</taxon>
    </lineage>
</organism>
<name>A0A364K5P6_9BACL</name>
<dbReference type="Pfam" id="PF11255">
    <property type="entry name" value="DUF3054"/>
    <property type="match status" value="1"/>
</dbReference>
<dbReference type="Proteomes" id="UP000251213">
    <property type="component" value="Unassembled WGS sequence"/>
</dbReference>
<feature type="transmembrane region" description="Helical" evidence="1">
    <location>
        <begin position="40"/>
        <end position="64"/>
    </location>
</feature>
<feature type="transmembrane region" description="Helical" evidence="1">
    <location>
        <begin position="101"/>
        <end position="125"/>
    </location>
</feature>
<dbReference type="OrthoDB" id="2468360at2"/>
<dbReference type="InterPro" id="IPR021414">
    <property type="entry name" value="DUF3054"/>
</dbReference>
<keyword evidence="1" id="KW-1133">Transmembrane helix</keyword>
<evidence type="ECO:0000313" key="2">
    <source>
        <dbReference type="EMBL" id="RAL25624.1"/>
    </source>
</evidence>
<sequence length="134" mass="15792">MQGRIRMSLSRTVGWVLGDLFIFLLFSASGRYFHGLSLDISAILFTAFPYILCWFIISPFLGLFKPRHYLQILWRTCLAVFLTTTIGTWLRAILINHHFDWLFYQVTLVFFLVVFLVWRSISYLISKQSLNRTS</sequence>
<reference evidence="2 3" key="1">
    <citation type="submission" date="2018-06" db="EMBL/GenBank/DDBJ databases">
        <title>Thermoflavimicrobium daqus sp. nov., a thermophilic microbe isolated from Moutai-flavour Daqu.</title>
        <authorList>
            <person name="Wang X."/>
            <person name="Zhou H."/>
        </authorList>
    </citation>
    <scope>NUCLEOTIDE SEQUENCE [LARGE SCALE GENOMIC DNA]</scope>
    <source>
        <strain evidence="2 3">FBKL4.011</strain>
    </source>
</reference>
<comment type="caution">
    <text evidence="2">The sequence shown here is derived from an EMBL/GenBank/DDBJ whole genome shotgun (WGS) entry which is preliminary data.</text>
</comment>
<feature type="transmembrane region" description="Helical" evidence="1">
    <location>
        <begin position="12"/>
        <end position="34"/>
    </location>
</feature>
<dbReference type="EMBL" id="QJKK01000003">
    <property type="protein sequence ID" value="RAL25624.1"/>
    <property type="molecule type" value="Genomic_DNA"/>
</dbReference>
<keyword evidence="1" id="KW-0812">Transmembrane</keyword>
<keyword evidence="1" id="KW-0472">Membrane</keyword>
<feature type="transmembrane region" description="Helical" evidence="1">
    <location>
        <begin position="76"/>
        <end position="95"/>
    </location>
</feature>
<gene>
    <name evidence="2" type="ORF">DL897_05975</name>
</gene>
<accession>A0A364K5P6</accession>
<evidence type="ECO:0000256" key="1">
    <source>
        <dbReference type="SAM" id="Phobius"/>
    </source>
</evidence>
<dbReference type="AlphaFoldDB" id="A0A364K5P6"/>
<evidence type="ECO:0008006" key="4">
    <source>
        <dbReference type="Google" id="ProtNLM"/>
    </source>
</evidence>
<evidence type="ECO:0000313" key="3">
    <source>
        <dbReference type="Proteomes" id="UP000251213"/>
    </source>
</evidence>
<proteinExistence type="predicted"/>